<feature type="compositionally biased region" description="Acidic residues" evidence="10">
    <location>
        <begin position="4912"/>
        <end position="4935"/>
    </location>
</feature>
<dbReference type="PANTHER" id="PTHR48103">
    <property type="entry name" value="MIDASIN-RELATED"/>
    <property type="match status" value="1"/>
</dbReference>
<dbReference type="PIRSF" id="PIRSF010340">
    <property type="entry name" value="Midasin"/>
    <property type="match status" value="1"/>
</dbReference>
<feature type="compositionally biased region" description="Acidic residues" evidence="10">
    <location>
        <begin position="4863"/>
        <end position="4883"/>
    </location>
</feature>
<feature type="compositionally biased region" description="Acidic residues" evidence="10">
    <location>
        <begin position="5361"/>
        <end position="5379"/>
    </location>
</feature>
<dbReference type="SUPFAM" id="SSF52540">
    <property type="entry name" value="P-loop containing nucleoside triphosphate hydrolases"/>
    <property type="match status" value="6"/>
</dbReference>
<feature type="compositionally biased region" description="Acidic residues" evidence="10">
    <location>
        <begin position="5118"/>
        <end position="5147"/>
    </location>
</feature>
<dbReference type="GO" id="GO:0000027">
    <property type="term" value="P:ribosomal large subunit assembly"/>
    <property type="evidence" value="ECO:0007669"/>
    <property type="project" value="InterPro"/>
</dbReference>
<protein>
    <recommendedName>
        <fullName evidence="4 9">Midasin</fullName>
    </recommendedName>
</protein>
<dbReference type="Gene3D" id="3.40.50.410">
    <property type="entry name" value="von Willebrand factor, type A domain"/>
    <property type="match status" value="1"/>
</dbReference>
<feature type="region of interest" description="Disordered" evidence="10">
    <location>
        <begin position="4803"/>
        <end position="5392"/>
    </location>
</feature>
<dbReference type="FunFam" id="3.40.50.300:FF:001384">
    <property type="entry name" value="Midasin"/>
    <property type="match status" value="1"/>
</dbReference>
<dbReference type="EMBL" id="HBIO01026668">
    <property type="protein sequence ID" value="CAE0475611.1"/>
    <property type="molecule type" value="Transcribed_RNA"/>
</dbReference>
<dbReference type="Pfam" id="PF17865">
    <property type="entry name" value="AAA_lid_5"/>
    <property type="match status" value="1"/>
</dbReference>
<dbReference type="InterPro" id="IPR003593">
    <property type="entry name" value="AAA+_ATPase"/>
</dbReference>
<evidence type="ECO:0000256" key="4">
    <source>
        <dbReference type="ARBA" id="ARBA00017143"/>
    </source>
</evidence>
<comment type="similarity">
    <text evidence="3 9">Belongs to the midasin family.</text>
</comment>
<feature type="compositionally biased region" description="Acidic residues" evidence="10">
    <location>
        <begin position="5094"/>
        <end position="5107"/>
    </location>
</feature>
<feature type="compositionally biased region" description="Basic and acidic residues" evidence="10">
    <location>
        <begin position="4953"/>
        <end position="4987"/>
    </location>
</feature>
<dbReference type="InterPro" id="IPR041190">
    <property type="entry name" value="Midasin_AAA_lid_5"/>
</dbReference>
<evidence type="ECO:0000256" key="6">
    <source>
        <dbReference type="ARBA" id="ARBA00022840"/>
    </source>
</evidence>
<dbReference type="InterPro" id="IPR011704">
    <property type="entry name" value="ATPase_dyneun-rel_AAA"/>
</dbReference>
<gene>
    <name evidence="12" type="ORF">CDEB00056_LOCUS20464</name>
</gene>
<evidence type="ECO:0000256" key="8">
    <source>
        <dbReference type="ARBA" id="ARBA00023242"/>
    </source>
</evidence>
<evidence type="ECO:0000256" key="10">
    <source>
        <dbReference type="SAM" id="MobiDB-lite"/>
    </source>
</evidence>
<dbReference type="InterPro" id="IPR036465">
    <property type="entry name" value="vWFA_dom_sf"/>
</dbReference>
<dbReference type="PANTHER" id="PTHR48103:SF2">
    <property type="entry name" value="MIDASIN"/>
    <property type="match status" value="1"/>
</dbReference>
<reference evidence="12" key="1">
    <citation type="submission" date="2021-01" db="EMBL/GenBank/DDBJ databases">
        <authorList>
            <person name="Corre E."/>
            <person name="Pelletier E."/>
            <person name="Niang G."/>
            <person name="Scheremetjew M."/>
            <person name="Finn R."/>
            <person name="Kale V."/>
            <person name="Holt S."/>
            <person name="Cochrane G."/>
            <person name="Meng A."/>
            <person name="Brown T."/>
            <person name="Cohen L."/>
        </authorList>
    </citation>
    <scope>NUCLEOTIDE SEQUENCE</scope>
    <source>
        <strain evidence="12">MM31A-1</strain>
    </source>
</reference>
<dbReference type="InterPro" id="IPR040848">
    <property type="entry name" value="AAA_lid_7"/>
</dbReference>
<dbReference type="FunFam" id="3.40.50.300:FF:000142">
    <property type="entry name" value="Midasin"/>
    <property type="match status" value="1"/>
</dbReference>
<keyword evidence="5 9" id="KW-0547">Nucleotide-binding</keyword>
<feature type="compositionally biased region" description="Acidic residues" evidence="10">
    <location>
        <begin position="5172"/>
        <end position="5192"/>
    </location>
</feature>
<feature type="region of interest" description="Disordered" evidence="10">
    <location>
        <begin position="2033"/>
        <end position="2054"/>
    </location>
</feature>
<dbReference type="InterPro" id="IPR012099">
    <property type="entry name" value="Midasin"/>
</dbReference>
<evidence type="ECO:0000256" key="7">
    <source>
        <dbReference type="ARBA" id="ARBA00023186"/>
    </source>
</evidence>
<feature type="compositionally biased region" description="Basic and acidic residues" evidence="10">
    <location>
        <begin position="5017"/>
        <end position="5029"/>
    </location>
</feature>
<dbReference type="GO" id="GO:0000055">
    <property type="term" value="P:ribosomal large subunit export from nucleus"/>
    <property type="evidence" value="ECO:0007669"/>
    <property type="project" value="TreeGrafter"/>
</dbReference>
<keyword evidence="8 9" id="KW-0539">Nucleus</keyword>
<dbReference type="GO" id="GO:0016887">
    <property type="term" value="F:ATP hydrolysis activity"/>
    <property type="evidence" value="ECO:0007669"/>
    <property type="project" value="InterPro"/>
</dbReference>
<evidence type="ECO:0000256" key="1">
    <source>
        <dbReference type="ARBA" id="ARBA00004604"/>
    </source>
</evidence>
<accession>A0A7S3VEM6</accession>
<comment type="subcellular location">
    <subcellularLocation>
        <location evidence="1">Nucleus</location>
        <location evidence="1">Nucleolus</location>
    </subcellularLocation>
    <subcellularLocation>
        <location evidence="2">Nucleus</location>
        <location evidence="2">Nucleoplasm</location>
    </subcellularLocation>
</comment>
<dbReference type="GO" id="GO:0005654">
    <property type="term" value="C:nucleoplasm"/>
    <property type="evidence" value="ECO:0007669"/>
    <property type="project" value="UniProtKB-SubCell"/>
</dbReference>
<evidence type="ECO:0000256" key="3">
    <source>
        <dbReference type="ARBA" id="ARBA00007188"/>
    </source>
</evidence>
<dbReference type="InterPro" id="IPR027417">
    <property type="entry name" value="P-loop_NTPase"/>
</dbReference>
<feature type="compositionally biased region" description="Acidic residues" evidence="10">
    <location>
        <begin position="4891"/>
        <end position="4904"/>
    </location>
</feature>
<name>A0A7S3VEM6_9STRA</name>
<dbReference type="SMART" id="SM00382">
    <property type="entry name" value="AAA"/>
    <property type="match status" value="5"/>
</dbReference>
<dbReference type="GO" id="GO:0005524">
    <property type="term" value="F:ATP binding"/>
    <property type="evidence" value="ECO:0007669"/>
    <property type="project" value="UniProtKB-KW"/>
</dbReference>
<dbReference type="Gene3D" id="3.40.50.300">
    <property type="entry name" value="P-loop containing nucleotide triphosphate hydrolases"/>
    <property type="match status" value="7"/>
</dbReference>
<feature type="compositionally biased region" description="Acidic residues" evidence="10">
    <location>
        <begin position="4988"/>
        <end position="5016"/>
    </location>
</feature>
<organism evidence="12">
    <name type="scientific">Chaetoceros debilis</name>
    <dbReference type="NCBI Taxonomy" id="122233"/>
    <lineage>
        <taxon>Eukaryota</taxon>
        <taxon>Sar</taxon>
        <taxon>Stramenopiles</taxon>
        <taxon>Ochrophyta</taxon>
        <taxon>Bacillariophyta</taxon>
        <taxon>Coscinodiscophyceae</taxon>
        <taxon>Chaetocerotophycidae</taxon>
        <taxon>Chaetocerotales</taxon>
        <taxon>Chaetocerotaceae</taxon>
        <taxon>Chaetoceros</taxon>
    </lineage>
</organism>
<feature type="compositionally biased region" description="Polar residues" evidence="10">
    <location>
        <begin position="5222"/>
        <end position="5232"/>
    </location>
</feature>
<evidence type="ECO:0000256" key="5">
    <source>
        <dbReference type="ARBA" id="ARBA00022741"/>
    </source>
</evidence>
<keyword evidence="6 9" id="KW-0067">ATP-binding</keyword>
<feature type="compositionally biased region" description="Basic and acidic residues" evidence="10">
    <location>
        <begin position="5239"/>
        <end position="5248"/>
    </location>
</feature>
<sequence>MTSSTTDEDDVLTYLKLVSQSIDVLSACNTFEPQDPSSQSAEYYMDRIARNLLFNTCDPINLSQPVPRILMVESLDSKNNPCAARVKNRTDALRNIYRTMAPIALDVSARISAIVTSSSGAVSSSSSQFSTNVFVLFSIWLPVAPQIAQIVMDLFQWEKFGCPLDYLYMTGIIEKDGEDENAMDVDGTSPAYYKSVVVVSEASYCVIKFFAERSDHASMKKWWEWTRLFGLLGCREEDSADEKMDVDIDIDVLNDDEPKGWAQRAYSCQEAIRWFTVRSIGFLLNLTPTSRGFFVQKLGLDNEMVPWMPHPWVIVDEEAQTQNDKMRGIVTFVRDGETFESKAPTPCQVRQIVSLPPSLVHLGQGIILPCKSTVCEKRMEKNDDTPNEDLSLSDRRGLIMTETTSRNLSLLGSALCFDPYPRPILVCGPRGSGKSSLIREIAHYCSGANSKANGGPDELLELHVDEETDSKTLLGSYAATDIPGEFTWRPGALTNAVRSGKWVLLEDVESCPAEIQAAIVKLFEERILPLGVGKSEKCHPNFRMFGTCTTGKIGTFGNDDNRRLRKCVISAGSGGKKLLHPGLWSKVHVDPLPYSELQVVSRDLFPSLPVAISEAALNVLRQLDKSGRVENIVASKDAEEKKELTDTFNSRTPILGNGRHSSVRDLVKLLYRISCIVHFEPGATFCTESQRILCMAESFDIFASWCPCRFLRKDFVSLILAPIWGVTATAGIRYIEDRQPQIKVTGEYIEVGRSTIRRPPKSNESVVIAPRSNFADTNYSLRLMESAGVSIAQNEPTLLVGETGCGKTTIIQRLASLSGHELVVQNLSLQTDSTDLLGGYRPLEIRHIARTVYTDFVQLFVSSFSKSQNAQFLDYVTAAYEKGQWKRLSQCFQRAAKMGLDKMKLQKKGSNGNVWLEFKRTSERFEKQRLACDTGLAFVFTEGALVDAIRSGKWVLLDEINLASSETLERLCGLLDDAKGSVTLTEKGDSEALRRHPDFRIFAAMNPATDAGKKDLPSSLRSRFTEIYVDELIDPTELRTVAASYLSGVIAPSDTPLEHTESVIASVDVYLKCRELSEKTLVDGSGQRPRYTLRTMCRALSGSCNLISKQRFGVKRALLEGFELGFEGALDEDSRNALKILLSSTLGKGLSKKELDHPGRRPGSKADSGDFVLSKPFWICTGSLEKVDWSEASSKSSRSRFVLTPSMAVNLRRLTRAVASGPWPVLLEGPTSAGKTTMVEFLAARCGHRCVRINNHEHTDVQEYTGSYASDPNGKLCFREGILVQALRKGHWVILDELNLAPSEVLEALNRLLDDNRELYLAEINEVVKPHPNFRLFATQNPSGAYGGRKPLSRAFRNRFVEMHVGDIPEQEMVTILELRCKCPPSHAKLLVKVMSSLRKRRSKSGVFRGKDGLITPRDLLRWAERKVVSKEELALQGWMLLAERLRDEDEKNLVKEIIEEHMKVHIDCNELYFGKGSESRRKLALIGKMDEAAKNTGLDLRAIAPTKSILRLLTLVERCVEQKEPVLLVGDTGCGKTTVVQILSVLFNRNLQIVNCHASTETSDLLGGLRPLRGRKMILQSLEEKMRDIISEISCDDFFESIDVPMFLSLKETTTSPQNVANQIAMLAKNIRALLPKVNSDERMKSDRCKKRRKVDDGSPGEVVTPVTDLEKLKKQLDEVDKLFQQHASLFEWVDGPLVDAMKKGDLFLLDEMSLAEDAVLERLNSVLEPSRTLVLAEKGGDLSVDEDSSDNTEIKAHENFRVFATMNPGGDFGKRELSPALRSRFTEIWVPSVTDLGDIDLVLGQTMNASFERYQVQHITSDFMKKAKGCMLTYVNWFNIDICSKPMSTCADFLLSLRDVLAWARFFVETICKNEDFDVWSAYAHGASLMHLDGLGLGTGLSHEDASGTKKMAKTYLSNQIATGESVAGFEDEFDGIDESKLYDEGKFGVHPFRIKMGVKKVPPSLGFKLSAPTTGMNLRRVLRAMQISKPILLEGSPGVGKTSLISALATASGHELVRINLSEQTDISDLMGSDLPMPDEALGDEENTSTGSSFKWCDGALLKAIKNGDWVLLDELNLASQSVLEGLNSCLDHRASVYIPELGETFHCPLTFRIFAAQNPLAQGGGRKGLPKSFLNRFTKVYVEALSKDDLQGIVEAKFPMLTPALVEKIVNFNNCIQKDIESRKYGQLGSPWEFNLRDVFRWCDLISNHYQNHGTIEQGAFSDTIYMQRLRCDNDRFLLAKRYEECFGSRDCIRDDPTIEVLDNNVRVGMAVLKRNTNILSPSESIILGSEPSLLKNLVRPMEAVALCVEMSWPCLLVGGSSSGKSTILKSLAESCNMHLEEVALTPSSDVNELIGCFEQVDAAEVEARLLHNLEKVCNDACLTLVGTDKELQLLQEISSTFNALSTSISRIRSISTAPVVINEDEILGYVKDLISIAQKGAHLSDRFHQVCNKEIHLAVKDLATFTKKISSKKDSHGVHFRWFDGVLVNALENGYWLHLENVNFCPSSVLDRLNPLMETDGELILTECGIKEDEKGSSGGTSRIVKPHPNFRIFLSMNPASGEVSRAMRNRCIEVSLLSPGVSSVSDQNTLPSNIETLDSIDTIWSSGVRSSELAKLILTFHQHEFYSNDTSSDDNQPPRSLSECTKLTIDSLNRGFVGKLSLKRPQQIAYEVHHEEFDSSLLFDIDKKEVENMIEIIRGRDLFGRATAMNRVMIDARLLKSISHENAKLPLGLTGFEERQDSVFVKEVQDMQKFAPPLKVGDSRFACVKSQLLSNFVRKSKLCEASSRSVYLEGYCDGLSSKIRFVTHAYLKAANDCPNEMSNFVKVSSFDRLAQLFDEYDAYEPFQSLDSCEDFDLKKLHIIELSYCIHENKVDRSHVSCPVTPILYPFFLSLDSYFIEMGGSAMMQGGDNELIDKLQALLSSRDRLWQFLYSSPQMKSSFLGFDNAGFFVHWNWLKKRMYEFNCIASGLISANLNQSKRHLDLIMMSIDRAAHIHSSDLRSLSSSFWKRMGHPLVPAKANDSISIRDLKTIAKNFTILSEEDFGFLRILSGKSASLSAGTLLDRQYNPLALTAEVKSETLIALSMAYWATTDEMAASTRLKRLDYDAAKISKMLSQKLNSLQEDFAKKLRSCTVDTTIKTVENQLNLEDLEMLRDGNVNDSDGDSFLQVVLTNFGWIQTSQIVEFVCAKEEEWLVENLAKTMRLLDDKLMMQNLRQRMAPRIKKFIDNVKERTIWPVCDLRPYQSILWILESDSVDPESSRRLFNSCHSTLICTLSRHQWCNSFNDLNCISQRIASPSFWDSCHEERHRVEEEVLVMKDLANFSGLPRLRQNVISESIFRLQGFDKVKDLSSQNLPYFTLENHKARSRQANDLARFLSSDFNALNHNGGNFETILYLTENMIDALVDSFDSKDDFELFKEAALKALENSFSPDEFEQKIDKCNHQIVSKLSRKVLIPLLSLLNDSKMGSSQDLLSLATIYLGILRFHLALPASPLDPGEKPAAKVAQWDHYLHYVGSKLLTIRMENGLLTGNFEPKNEEVEQVMEDLNYGYRKRGKQEKKRVERPLDARPFYDLFREVHHFANTVASPEKILELVEEMSKAEALDENSSSYKQKEVNWQSTAVSFLNNMLMKYPYHEDVTSPIIASIAMIQHGLRSIFHFKMSQQKSILKSSAQLQDQLLRYPNVKLYVEPNDTTLQDISTSFSFTDEIKSEIAQPDKMRKNCQFSVLLSLLANTSLLKGRNIVTEDRCTEISSWAFKSIVEAWSAASLGSTDINLDETEEEKLERQFREMFPDHAKDFNKIIQAIEAREFGGDNDDMIDNIDDEIEVDTLGDFAVSEEQIRFLCDIHRELFSTQKAKTNDSLRIRSFMATYTAAGQLNNSVFVSDTLQSENKRLACHSYALGLNAKVDSGSSISFESFMDSNTTIDFHKDPNPIELQKADEPLRSLLMRVSQLMRAFPGNSILLSIGQIVERIRQLDMKNTSLGKTLTGLEVILKKAQEWEQHASERVALGESLRKVSGLVAQWRKLELQSWSSLLNVRDSQHELFAKRHWIRLYKLLILDMDNILETATECQGSPEDLPIFHSFPRWVWKGSASKLTKTASIVLDSPRDESFLDLLKVLDTFILTSGIGQFHERLKLLDSFACQLHQEMKCAKQINSRKTAKAIAVSSLVDHYRQFSTMISSLKENLSNPIETKLKNEVKLAKWDEQSYYALAESAEKSHRKLMMIVHEYEVVLETSVAKILEEHFLKAIRSHSEVGSGTSAEPVTEVPSNVSLFPDLDKDGELKSIKERMLKEQLIQFRKKDASTTLVEEHSKYDKYILGMQKYGRKMDKLFNRKSNQYHGCMGVENVSNICESIFDRINVLREKGTKQMKQRALVDLFKILKKQGYSSMKWSVPKEVREMASILQMRSPVTSGLDSAYVQALDGAESYFRKCTIENSRLRSEVQLMGSAYMSKREMDLMVGFSDHGLLLLCQQRSNITKAIYDIRNVLDLLQVLDRVHEKLPNNQGKLTQAIHSFDSKFNTALETLRQNFLMSKTISNLSDAQNSEARDIIGMLEGYYSKLDEVYTPFEKFYLVTNDQVAIVKTTQIHLESVLEGISLCDKMARKSQIFPNEIFIPSIDAIESALSCAAAFIGCHAEPQDSTQSTEEDALLCLSDLIQKTLLAAQVLNDGTVALDGAQNGDDDSYDENIKTLWETHSEILVEWNSLDLHNFTLLLRQLINGLRSMDPNTSITEGISSQCCGLLLKVLDECQRNLSVSLSFYRDIAKFEYIKLRIFRILVAKGFCADDVEEGGDADGEGDGNMKFEDDVEGTGMGEGDGKNDVTDQIENEEQLLGLKGDEEKETTQEQKELNEDEAETGMEMENEFDGEMFDVPDKKEDENDDKESDGEEELDREMGDGNDPNEEVVDEKMWDEDDAEDEENQEQEEKFEKDSKVAGEALEDELRTKEDDEGGKGEENNEKVTDDTHDDQAAKKDDEQDDDQGADGADAADDKEEEINDDFEDNYEDKHDGVEVRNEEDGQEPDGEGDEEDDGIDLNDDMNLDDGESADEGETGGQVGEEEEVDEENDDDSDIGNDGTHEIDQENEEDEEDNEMDSEALQSAHQTLGDDDQMNGEDEKDENAEEDDGEPEIQDTNDAEVKHEDSHGVASKNGADSVKRPEEEEDAENEEAKGEEDEDEENGAGEGEKDEKESGAGQSDANSGEIQDGDQGSGTKPSSTSMDAPNPFRDPGDAEEFWHKKLNVISEADDEDSPEANTNDEKNDQSNPDGDFEFSSKDQDNSTQVLSGVSEDDAPQMKEPEDHQHKDNTEDDSAKQDAKKDESKMTKRQGAKQEISKADESTVENKPSDSDNPQDDEVEDQNMAMEEENDNASIGESVENDEDAEVDNKVVTDLAQLQMHEGEEKDFQTEDMIEEETHAGVSLEEAEEARKKWSELQSETNGLSRRLCEKLRLVMEPLVASKLRGDYRTGKRINMKRVIGYIASGYRKDKIWLKRTKPGKRDYRVLLAVDDSESMKNGAGDMALTALTTLANGMSQLEIGELGIASFGEEMKLLHPFHAPFTSSSGVDLVSNFKFSDKRTRTALCVESALAALESQNGSSSMQLVFMISDGRIERDGRERLRRVVREMTEKNILLVMIIVEGDDKGQIKMKDSIVNMKEVSFQNGKPKVKHFIDDYPFPYYMVLQDMHSLPEVLGDALKQWFEMMAQNQSQG</sequence>
<dbReference type="Pfam" id="PF07728">
    <property type="entry name" value="AAA_5"/>
    <property type="match status" value="8"/>
</dbReference>
<feature type="compositionally biased region" description="Basic and acidic residues" evidence="10">
    <location>
        <begin position="4936"/>
        <end position="4946"/>
    </location>
</feature>
<proteinExistence type="inferred from homology"/>
<dbReference type="InterPro" id="IPR002035">
    <property type="entry name" value="VWF_A"/>
</dbReference>
<feature type="compositionally biased region" description="Basic and acidic residues" evidence="10">
    <location>
        <begin position="5304"/>
        <end position="5334"/>
    </location>
</feature>
<feature type="compositionally biased region" description="Basic and acidic residues" evidence="10">
    <location>
        <begin position="4848"/>
        <end position="4862"/>
    </location>
</feature>
<dbReference type="GO" id="GO:0005730">
    <property type="term" value="C:nucleolus"/>
    <property type="evidence" value="ECO:0007669"/>
    <property type="project" value="UniProtKB-SubCell"/>
</dbReference>
<feature type="compositionally biased region" description="Acidic residues" evidence="10">
    <location>
        <begin position="5030"/>
        <end position="5084"/>
    </location>
</feature>
<evidence type="ECO:0000313" key="12">
    <source>
        <dbReference type="EMBL" id="CAE0475611.1"/>
    </source>
</evidence>
<feature type="domain" description="VWFA" evidence="11">
    <location>
        <begin position="5513"/>
        <end position="5707"/>
    </location>
</feature>
<evidence type="ECO:0000259" key="11">
    <source>
        <dbReference type="PROSITE" id="PS50234"/>
    </source>
</evidence>
<dbReference type="SUPFAM" id="SSF53300">
    <property type="entry name" value="vWA-like"/>
    <property type="match status" value="1"/>
</dbReference>
<keyword evidence="7 9" id="KW-0143">Chaperone</keyword>
<dbReference type="GO" id="GO:0030687">
    <property type="term" value="C:preribosome, large subunit precursor"/>
    <property type="evidence" value="ECO:0007669"/>
    <property type="project" value="TreeGrafter"/>
</dbReference>
<evidence type="ECO:0000256" key="2">
    <source>
        <dbReference type="ARBA" id="ARBA00004642"/>
    </source>
</evidence>
<dbReference type="PROSITE" id="PS50234">
    <property type="entry name" value="VWFA"/>
    <property type="match status" value="1"/>
</dbReference>
<feature type="compositionally biased region" description="Polar residues" evidence="10">
    <location>
        <begin position="5205"/>
        <end position="5214"/>
    </location>
</feature>
<dbReference type="CDD" id="cd00009">
    <property type="entry name" value="AAA"/>
    <property type="match status" value="1"/>
</dbReference>
<dbReference type="Pfam" id="PF17867">
    <property type="entry name" value="AAA_lid_7"/>
    <property type="match status" value="2"/>
</dbReference>
<evidence type="ECO:0000256" key="9">
    <source>
        <dbReference type="PIRNR" id="PIRNR010340"/>
    </source>
</evidence>
<comment type="function">
    <text evidence="9">Nuclear chaperone required for maturation and nuclear export of pre-60S ribosome subunits.</text>
</comment>